<feature type="transmembrane region" description="Helical" evidence="2">
    <location>
        <begin position="152"/>
        <end position="169"/>
    </location>
</feature>
<protein>
    <recommendedName>
        <fullName evidence="3">EamA domain-containing protein</fullName>
    </recommendedName>
</protein>
<gene>
    <name evidence="4" type="ordered locus">Psed_5536</name>
</gene>
<keyword evidence="2" id="KW-0812">Transmembrane</keyword>
<feature type="transmembrane region" description="Helical" evidence="2">
    <location>
        <begin position="66"/>
        <end position="88"/>
    </location>
</feature>
<feature type="transmembrane region" description="Helical" evidence="2">
    <location>
        <begin position="41"/>
        <end position="59"/>
    </location>
</feature>
<reference evidence="4 5" key="1">
    <citation type="journal article" date="2011" name="J. Bacteriol.">
        <title>Genome sequence of the 1,4-dioxane-degrading Pseudonocardia dioxanivorans strain CB1190.</title>
        <authorList>
            <person name="Sales C.M."/>
            <person name="Mahendra S."/>
            <person name="Grostern A."/>
            <person name="Parales R.E."/>
            <person name="Goodwin L.A."/>
            <person name="Woyke T."/>
            <person name="Nolan M."/>
            <person name="Lapidus A."/>
            <person name="Chertkov O."/>
            <person name="Ovchinnikova G."/>
            <person name="Sczyrba A."/>
            <person name="Alvarez-Cohen L."/>
        </authorList>
    </citation>
    <scope>NUCLEOTIDE SEQUENCE [LARGE SCALE GENOMIC DNA]</scope>
    <source>
        <strain evidence="5">ATCC 55486 / DSM 44775 / JCM 13855 / CB1190</strain>
    </source>
</reference>
<sequence length="286" mass="29112">MAAAASPALTGPLVAITLFAALLHATWNAMAHTVSDRLVGFGLIGLAYTVVGGAAAMVLGPPPAWVWPYVLASAALHVVYNLMLLASFQLGEFSQVYPIARGTAPWLVALVEVTLLGRSLPTWQLVGVLVISTGLVSLALDGGRPSRRQLPAIGAAVATGVCIASYTVVDAQAVAATDVLGYAAWMFLLQGPWLPLVAVAVRRRAVATAGLSTVSRGLLGGVVSLVAYGLVLYAQTSGATAAVAALRESSIVFGAIIGSLVLGEGFGRSRIAAAAVVVTGIALINF</sequence>
<dbReference type="InterPro" id="IPR037185">
    <property type="entry name" value="EmrE-like"/>
</dbReference>
<feature type="domain" description="EamA" evidence="3">
    <location>
        <begin position="152"/>
        <end position="285"/>
    </location>
</feature>
<feature type="transmembrane region" description="Helical" evidence="2">
    <location>
        <begin position="181"/>
        <end position="201"/>
    </location>
</feature>
<evidence type="ECO:0000256" key="2">
    <source>
        <dbReference type="SAM" id="Phobius"/>
    </source>
</evidence>
<evidence type="ECO:0000256" key="1">
    <source>
        <dbReference type="ARBA" id="ARBA00007362"/>
    </source>
</evidence>
<dbReference type="AlphaFoldDB" id="F4CYU1"/>
<accession>F4CYU1</accession>
<dbReference type="EMBL" id="CP002593">
    <property type="protein sequence ID" value="AEA27666.1"/>
    <property type="molecule type" value="Genomic_DNA"/>
</dbReference>
<dbReference type="RefSeq" id="WP_013677567.1">
    <property type="nucleotide sequence ID" value="NC_015312.1"/>
</dbReference>
<feature type="transmembrane region" description="Helical" evidence="2">
    <location>
        <begin position="213"/>
        <end position="233"/>
    </location>
</feature>
<dbReference type="InterPro" id="IPR000620">
    <property type="entry name" value="EamA_dom"/>
</dbReference>
<dbReference type="KEGG" id="pdx:Psed_5536"/>
<evidence type="ECO:0000313" key="5">
    <source>
        <dbReference type="Proteomes" id="UP000007809"/>
    </source>
</evidence>
<dbReference type="GO" id="GO:0016020">
    <property type="term" value="C:membrane"/>
    <property type="evidence" value="ECO:0007669"/>
    <property type="project" value="InterPro"/>
</dbReference>
<dbReference type="Pfam" id="PF00892">
    <property type="entry name" value="EamA"/>
    <property type="match status" value="1"/>
</dbReference>
<proteinExistence type="inferred from homology"/>
<feature type="transmembrane region" description="Helical" evidence="2">
    <location>
        <begin position="239"/>
        <end position="262"/>
    </location>
</feature>
<dbReference type="SUPFAM" id="SSF103481">
    <property type="entry name" value="Multidrug resistance efflux transporter EmrE"/>
    <property type="match status" value="2"/>
</dbReference>
<dbReference type="Proteomes" id="UP000007809">
    <property type="component" value="Chromosome"/>
</dbReference>
<feature type="transmembrane region" description="Helical" evidence="2">
    <location>
        <begin position="122"/>
        <end position="140"/>
    </location>
</feature>
<keyword evidence="5" id="KW-1185">Reference proteome</keyword>
<dbReference type="Gene3D" id="1.10.3730.20">
    <property type="match status" value="1"/>
</dbReference>
<dbReference type="OrthoDB" id="9783707at2"/>
<keyword evidence="2" id="KW-0472">Membrane</keyword>
<dbReference type="HOGENOM" id="CLU_060016_3_0_11"/>
<dbReference type="eggNOG" id="COG0697">
    <property type="taxonomic scope" value="Bacteria"/>
</dbReference>
<evidence type="ECO:0000259" key="3">
    <source>
        <dbReference type="Pfam" id="PF00892"/>
    </source>
</evidence>
<evidence type="ECO:0000313" key="4">
    <source>
        <dbReference type="EMBL" id="AEA27666.1"/>
    </source>
</evidence>
<comment type="similarity">
    <text evidence="1">Belongs to the EamA transporter family.</text>
</comment>
<name>F4CYU1_PSEUX</name>
<organism evidence="4 5">
    <name type="scientific">Pseudonocardia dioxanivorans (strain ATCC 55486 / DSM 44775 / JCM 13855 / CB1190)</name>
    <dbReference type="NCBI Taxonomy" id="675635"/>
    <lineage>
        <taxon>Bacteria</taxon>
        <taxon>Bacillati</taxon>
        <taxon>Actinomycetota</taxon>
        <taxon>Actinomycetes</taxon>
        <taxon>Pseudonocardiales</taxon>
        <taxon>Pseudonocardiaceae</taxon>
        <taxon>Pseudonocardia</taxon>
    </lineage>
</organism>
<keyword evidence="2" id="KW-1133">Transmembrane helix</keyword>